<protein>
    <submittedName>
        <fullName evidence="2">Uncharacterized protein</fullName>
    </submittedName>
</protein>
<keyword evidence="1" id="KW-1133">Transmembrane helix</keyword>
<gene>
    <name evidence="2" type="ORF">SPARVUS_LOCUS2635843</name>
</gene>
<evidence type="ECO:0000313" key="2">
    <source>
        <dbReference type="EMBL" id="CAI9545293.1"/>
    </source>
</evidence>
<sequence>MAGLFTDLTKMRAKHVVPATGLFLMRLQLLSLHIVVTSSRTLGRG</sequence>
<accession>A0ABN9BCG6</accession>
<keyword evidence="1" id="KW-0472">Membrane</keyword>
<organism evidence="2 3">
    <name type="scientific">Staurois parvus</name>
    <dbReference type="NCBI Taxonomy" id="386267"/>
    <lineage>
        <taxon>Eukaryota</taxon>
        <taxon>Metazoa</taxon>
        <taxon>Chordata</taxon>
        <taxon>Craniata</taxon>
        <taxon>Vertebrata</taxon>
        <taxon>Euteleostomi</taxon>
        <taxon>Amphibia</taxon>
        <taxon>Batrachia</taxon>
        <taxon>Anura</taxon>
        <taxon>Neobatrachia</taxon>
        <taxon>Ranoidea</taxon>
        <taxon>Ranidae</taxon>
        <taxon>Staurois</taxon>
    </lineage>
</organism>
<keyword evidence="1" id="KW-0812">Transmembrane</keyword>
<comment type="caution">
    <text evidence="2">The sequence shown here is derived from an EMBL/GenBank/DDBJ whole genome shotgun (WGS) entry which is preliminary data.</text>
</comment>
<evidence type="ECO:0000256" key="1">
    <source>
        <dbReference type="SAM" id="Phobius"/>
    </source>
</evidence>
<proteinExistence type="predicted"/>
<name>A0ABN9BCG6_9NEOB</name>
<reference evidence="2" key="1">
    <citation type="submission" date="2023-05" db="EMBL/GenBank/DDBJ databases">
        <authorList>
            <person name="Stuckert A."/>
        </authorList>
    </citation>
    <scope>NUCLEOTIDE SEQUENCE</scope>
</reference>
<dbReference type="Proteomes" id="UP001162483">
    <property type="component" value="Unassembled WGS sequence"/>
</dbReference>
<keyword evidence="3" id="KW-1185">Reference proteome</keyword>
<feature type="transmembrane region" description="Helical" evidence="1">
    <location>
        <begin position="16"/>
        <end position="36"/>
    </location>
</feature>
<evidence type="ECO:0000313" key="3">
    <source>
        <dbReference type="Proteomes" id="UP001162483"/>
    </source>
</evidence>
<dbReference type="EMBL" id="CATNWA010003414">
    <property type="protein sequence ID" value="CAI9545293.1"/>
    <property type="molecule type" value="Genomic_DNA"/>
</dbReference>